<proteinExistence type="inferred from homology"/>
<dbReference type="InterPro" id="IPR020040">
    <property type="entry name" value="Ribosomal_uL6_a/b-dom"/>
</dbReference>
<dbReference type="InterPro" id="IPR000702">
    <property type="entry name" value="Ribosomal_uL6-like"/>
</dbReference>
<sequence length="189" mass="22114">MKNQKYVIKISNNIIALYSREKSILTIIGPLRKKSIFLKYPVILIVRSKTIEIKSKFFSKLPNYKKQKIRSLKGNVMALIQQIIVETSYLLYVKLKLFGIGYRAYLTDQFDQKLLSLKLGHSHSIFFKSVTDTRIFCLKKTKLFVYGHSYNEITKIASKLRAYKKPEPYKGKGILYEYETIKLKEGKKV</sequence>
<dbReference type="GO" id="GO:0019843">
    <property type="term" value="F:rRNA binding"/>
    <property type="evidence" value="ECO:0007669"/>
    <property type="project" value="InterPro"/>
</dbReference>
<dbReference type="AlphaFoldDB" id="A0A4Y5SG23"/>
<keyword evidence="3 4" id="KW-0687">Ribonucleoprotein</keyword>
<evidence type="ECO:0000256" key="4">
    <source>
        <dbReference type="RuleBase" id="RU003869"/>
    </source>
</evidence>
<dbReference type="EMBL" id="MH800316">
    <property type="protein sequence ID" value="QDA21754.1"/>
    <property type="molecule type" value="Genomic_DNA"/>
</dbReference>
<dbReference type="Gene3D" id="3.90.930.12">
    <property type="entry name" value="Ribosomal protein L6, alpha-beta domain"/>
    <property type="match status" value="1"/>
</dbReference>
<dbReference type="SUPFAM" id="SSF56053">
    <property type="entry name" value="Ribosomal protein L6"/>
    <property type="match status" value="1"/>
</dbReference>
<dbReference type="PROSITE" id="PS00525">
    <property type="entry name" value="RIBOSOMAL_L6_1"/>
    <property type="match status" value="1"/>
</dbReference>
<organism evidence="6">
    <name type="scientific">Proschkinia sp. SZCZR1824</name>
    <dbReference type="NCBI Taxonomy" id="2588390"/>
    <lineage>
        <taxon>Eukaryota</taxon>
        <taxon>Sar</taxon>
        <taxon>Stramenopiles</taxon>
        <taxon>Ochrophyta</taxon>
        <taxon>Bacillariophyta</taxon>
        <taxon>Bacillariophyceae</taxon>
        <taxon>Bacillariophycidae</taxon>
        <taxon>Naviculales</taxon>
        <taxon>Proschkiniaceae</taxon>
        <taxon>Proschkinia</taxon>
    </lineage>
</organism>
<reference evidence="6" key="1">
    <citation type="journal article" date="2019" name="Mitochondrial DNA Part B Resour">
        <title>Complete mitochondrial genome of a rare diatom (Bacillariophyta) Proschkinia and its phylogenetic and taxonomic implications.</title>
        <authorList>
            <person name="Gastineau R."/>
            <person name="Kim S.-Y."/>
            <person name="Lemieux C."/>
            <person name="Turmel M."/>
            <person name="Witkowski A."/>
            <person name="Park J.-G."/>
            <person name="Kim B.-S."/>
            <person name="Mann D.G."/>
            <person name="Theriot E.C."/>
        </authorList>
    </citation>
    <scope>NUCLEOTIDE SEQUENCE</scope>
</reference>
<comment type="similarity">
    <text evidence="1 4">Belongs to the universal ribosomal protein uL6 family.</text>
</comment>
<keyword evidence="6" id="KW-0496">Mitochondrion</keyword>
<evidence type="ECO:0000313" key="6">
    <source>
        <dbReference type="EMBL" id="QDA21754.1"/>
    </source>
</evidence>
<evidence type="ECO:0000256" key="3">
    <source>
        <dbReference type="ARBA" id="ARBA00023274"/>
    </source>
</evidence>
<dbReference type="PRINTS" id="PR00059">
    <property type="entry name" value="RIBOSOMALL6"/>
</dbReference>
<dbReference type="PANTHER" id="PTHR11655:SF14">
    <property type="entry name" value="LARGE RIBOSOMAL SUBUNIT PROTEIN UL6M"/>
    <property type="match status" value="1"/>
</dbReference>
<geneLocation type="mitochondrion" evidence="6"/>
<dbReference type="GO" id="GO:0003735">
    <property type="term" value="F:structural constituent of ribosome"/>
    <property type="evidence" value="ECO:0007669"/>
    <property type="project" value="InterPro"/>
</dbReference>
<evidence type="ECO:0000256" key="2">
    <source>
        <dbReference type="ARBA" id="ARBA00022980"/>
    </source>
</evidence>
<evidence type="ECO:0000256" key="1">
    <source>
        <dbReference type="ARBA" id="ARBA00009356"/>
    </source>
</evidence>
<dbReference type="InterPro" id="IPR036789">
    <property type="entry name" value="Ribosomal_uL6-like_a/b-dom_sf"/>
</dbReference>
<dbReference type="PANTHER" id="PTHR11655">
    <property type="entry name" value="60S/50S RIBOSOMAL PROTEIN L6/L9"/>
    <property type="match status" value="1"/>
</dbReference>
<feature type="domain" description="Large ribosomal subunit protein uL6 alpha-beta" evidence="5">
    <location>
        <begin position="98"/>
        <end position="176"/>
    </location>
</feature>
<dbReference type="InterPro" id="IPR019906">
    <property type="entry name" value="Ribosomal_uL6_bac-type"/>
</dbReference>
<evidence type="ECO:0000259" key="5">
    <source>
        <dbReference type="Pfam" id="PF00347"/>
    </source>
</evidence>
<name>A0A4Y5SG23_9STRA</name>
<keyword evidence="2 4" id="KW-0689">Ribosomal protein</keyword>
<dbReference type="PIRSF" id="PIRSF002162">
    <property type="entry name" value="Ribosomal_L6"/>
    <property type="match status" value="1"/>
</dbReference>
<dbReference type="GO" id="GO:0006412">
    <property type="term" value="P:translation"/>
    <property type="evidence" value="ECO:0007669"/>
    <property type="project" value="InterPro"/>
</dbReference>
<dbReference type="GO" id="GO:0005762">
    <property type="term" value="C:mitochondrial large ribosomal subunit"/>
    <property type="evidence" value="ECO:0007669"/>
    <property type="project" value="TreeGrafter"/>
</dbReference>
<dbReference type="Pfam" id="PF00347">
    <property type="entry name" value="Ribosomal_L6"/>
    <property type="match status" value="1"/>
</dbReference>
<protein>
    <submittedName>
        <fullName evidence="6">Ribosomal protein L6</fullName>
    </submittedName>
</protein>
<gene>
    <name evidence="6" type="primary">rpl6</name>
</gene>
<accession>A0A4Y5SG23</accession>
<dbReference type="InterPro" id="IPR002358">
    <property type="entry name" value="Ribosomal_uL6_CS"/>
</dbReference>